<accession>A0ABU0XI86</accession>
<reference evidence="3 4" key="1">
    <citation type="submission" date="2023-08" db="EMBL/GenBank/DDBJ databases">
        <title>Microbacterium sp. nov., isolated from a waste landfill.</title>
        <authorList>
            <person name="Wen W."/>
        </authorList>
    </citation>
    <scope>NUCLEOTIDE SEQUENCE [LARGE SCALE GENOMIC DNA]</scope>
    <source>
        <strain evidence="3 4">ASV81</strain>
    </source>
</reference>
<evidence type="ECO:0000256" key="1">
    <source>
        <dbReference type="SAM" id="MobiDB-lite"/>
    </source>
</evidence>
<evidence type="ECO:0008006" key="5">
    <source>
        <dbReference type="Google" id="ProtNLM"/>
    </source>
</evidence>
<dbReference type="Proteomes" id="UP001230289">
    <property type="component" value="Unassembled WGS sequence"/>
</dbReference>
<sequence length="329" mass="31647">MDGSSDAMRRAGFGLLAGACLALGWAALSVLLGSGPAHASEPSNPNAAGQGTVLTSLVRTVDAAIPPVGTAVTNTVTEPARTVASAAVNAVAAPTTPAPPAPGGHPAPILEDAPAPAVTAPVVGAVAPVVGATLAPALDEATGHVDALAATAIDVVTRDVARPVTASLGSEPVTSIASPVVDRLHHGVAVGALRPPLTAPVTHSGDPALLVAAAQPRGPAPWAVRAVARGESVFPPLDRGPSDSDTSAARPPGAPPSAPPAPPSPGPWWGLASPAVTGASGSGAASAPLASAAEHPLTGTLPPSGRAAGAPEDDDLPSSPVYPADVAPD</sequence>
<name>A0ABU0XI86_9MICO</name>
<evidence type="ECO:0000256" key="2">
    <source>
        <dbReference type="SAM" id="SignalP"/>
    </source>
</evidence>
<proteinExistence type="predicted"/>
<keyword evidence="4" id="KW-1185">Reference proteome</keyword>
<feature type="region of interest" description="Disordered" evidence="1">
    <location>
        <begin position="233"/>
        <end position="329"/>
    </location>
</feature>
<protein>
    <recommendedName>
        <fullName evidence="5">Meckel syndrome type 1 protein</fullName>
    </recommendedName>
</protein>
<feature type="signal peptide" evidence="2">
    <location>
        <begin position="1"/>
        <end position="39"/>
    </location>
</feature>
<evidence type="ECO:0000313" key="3">
    <source>
        <dbReference type="EMBL" id="MDQ4214838.1"/>
    </source>
</evidence>
<comment type="caution">
    <text evidence="3">The sequence shown here is derived from an EMBL/GenBank/DDBJ whole genome shotgun (WGS) entry which is preliminary data.</text>
</comment>
<keyword evidence="2" id="KW-0732">Signal</keyword>
<feature type="compositionally biased region" description="Low complexity" evidence="1">
    <location>
        <begin position="267"/>
        <end position="293"/>
    </location>
</feature>
<organism evidence="3 4">
    <name type="scientific">Microbacterium capsulatum</name>
    <dbReference type="NCBI Taxonomy" id="3041921"/>
    <lineage>
        <taxon>Bacteria</taxon>
        <taxon>Bacillati</taxon>
        <taxon>Actinomycetota</taxon>
        <taxon>Actinomycetes</taxon>
        <taxon>Micrococcales</taxon>
        <taxon>Microbacteriaceae</taxon>
        <taxon>Microbacterium</taxon>
    </lineage>
</organism>
<dbReference type="EMBL" id="JAVFCB010000007">
    <property type="protein sequence ID" value="MDQ4214838.1"/>
    <property type="molecule type" value="Genomic_DNA"/>
</dbReference>
<dbReference type="RefSeq" id="WP_308489778.1">
    <property type="nucleotide sequence ID" value="NZ_JAVFCB010000007.1"/>
</dbReference>
<evidence type="ECO:0000313" key="4">
    <source>
        <dbReference type="Proteomes" id="UP001230289"/>
    </source>
</evidence>
<feature type="chain" id="PRO_5046826411" description="Meckel syndrome type 1 protein" evidence="2">
    <location>
        <begin position="40"/>
        <end position="329"/>
    </location>
</feature>
<gene>
    <name evidence="3" type="ORF">RBR11_13030</name>
</gene>
<feature type="compositionally biased region" description="Pro residues" evidence="1">
    <location>
        <begin position="252"/>
        <end position="266"/>
    </location>
</feature>